<name>A0A504YKW6_FASGI</name>
<evidence type="ECO:0000313" key="4">
    <source>
        <dbReference type="Proteomes" id="UP000316759"/>
    </source>
</evidence>
<dbReference type="Proteomes" id="UP000316759">
    <property type="component" value="Unassembled WGS sequence"/>
</dbReference>
<dbReference type="EMBL" id="SUNJ01008616">
    <property type="protein sequence ID" value="TPP61095.1"/>
    <property type="molecule type" value="Genomic_DNA"/>
</dbReference>
<comment type="caution">
    <text evidence="3">The sequence shown here is derived from an EMBL/GenBank/DDBJ whole genome shotgun (WGS) entry which is preliminary data.</text>
</comment>
<feature type="region of interest" description="Disordered" evidence="1">
    <location>
        <begin position="23"/>
        <end position="60"/>
    </location>
</feature>
<evidence type="ECO:0000256" key="1">
    <source>
        <dbReference type="SAM" id="MobiDB-lite"/>
    </source>
</evidence>
<keyword evidence="2" id="KW-0472">Membrane</keyword>
<dbReference type="OrthoDB" id="6273819at2759"/>
<organism evidence="3 4">
    <name type="scientific">Fasciola gigantica</name>
    <name type="common">Giant liver fluke</name>
    <dbReference type="NCBI Taxonomy" id="46835"/>
    <lineage>
        <taxon>Eukaryota</taxon>
        <taxon>Metazoa</taxon>
        <taxon>Spiralia</taxon>
        <taxon>Lophotrochozoa</taxon>
        <taxon>Platyhelminthes</taxon>
        <taxon>Trematoda</taxon>
        <taxon>Digenea</taxon>
        <taxon>Plagiorchiida</taxon>
        <taxon>Echinostomata</taxon>
        <taxon>Echinostomatoidea</taxon>
        <taxon>Fasciolidae</taxon>
        <taxon>Fasciola</taxon>
    </lineage>
</organism>
<keyword evidence="2" id="KW-1133">Transmembrane helix</keyword>
<dbReference type="AlphaFoldDB" id="A0A504YKW6"/>
<accession>A0A504YKW6</accession>
<evidence type="ECO:0000313" key="3">
    <source>
        <dbReference type="EMBL" id="TPP61095.1"/>
    </source>
</evidence>
<reference evidence="3 4" key="1">
    <citation type="submission" date="2019-04" db="EMBL/GenBank/DDBJ databases">
        <title>Annotation for the trematode Fasciola gigantica.</title>
        <authorList>
            <person name="Choi Y.-J."/>
        </authorList>
    </citation>
    <scope>NUCLEOTIDE SEQUENCE [LARGE SCALE GENOMIC DNA]</scope>
    <source>
        <strain evidence="3">Uganda_cow_1</strain>
    </source>
</reference>
<evidence type="ECO:0000256" key="2">
    <source>
        <dbReference type="SAM" id="Phobius"/>
    </source>
</evidence>
<proteinExistence type="predicted"/>
<sequence>MEADHRPDFGAFAVRQSDSSFRSPNIIRRNLGKEAVTAHSAKKSRRAKSTEPAPSEHSDSFVKVLPKDQYEELAATVDADKGCTLTAKNQENMSKSELINSYRLLMNEKLRLERFLSIMSRNNEMARNRLESDLLDAMMCIEDLKQALELRMARASELIFLSILSVCCFVSIGIRHFSSVLVKGVK</sequence>
<feature type="transmembrane region" description="Helical" evidence="2">
    <location>
        <begin position="158"/>
        <end position="177"/>
    </location>
</feature>
<gene>
    <name evidence="3" type="ORF">FGIG_08663</name>
</gene>
<keyword evidence="2" id="KW-0812">Transmembrane</keyword>
<keyword evidence="4" id="KW-1185">Reference proteome</keyword>
<protein>
    <submittedName>
        <fullName evidence="3">Expressed conserved protein</fullName>
    </submittedName>
</protein>